<evidence type="ECO:0000313" key="12">
    <source>
        <dbReference type="Proteomes" id="UP001366166"/>
    </source>
</evidence>
<evidence type="ECO:0000256" key="1">
    <source>
        <dbReference type="ARBA" id="ARBA00004429"/>
    </source>
</evidence>
<dbReference type="EMBL" id="AP028679">
    <property type="protein sequence ID" value="BEQ16923.1"/>
    <property type="molecule type" value="Genomic_DNA"/>
</dbReference>
<comment type="subcellular location">
    <subcellularLocation>
        <location evidence="1">Cell inner membrane</location>
        <topology evidence="1">Multi-pass membrane protein</topology>
    </subcellularLocation>
</comment>
<sequence>MSSVVPRSRFDRFVGAVTWLSLQTGWVAGALAVIMMGALVREVGGRYFFNAPTDWAVDLNAFLLVGMVYIGSAFTTSVDGHVRADFFYGRFTKKGKARLDLFIDAVCIYYAAVMVWEGWQLAWEALEYGEVSSGGVRWPLFPFEVLVPLGAGLVILLLVVRIICNVRYLLGKGEPYVAQEGGH</sequence>
<dbReference type="GO" id="GO:0015740">
    <property type="term" value="P:C4-dicarboxylate transport"/>
    <property type="evidence" value="ECO:0007669"/>
    <property type="project" value="TreeGrafter"/>
</dbReference>
<dbReference type="InterPro" id="IPR007387">
    <property type="entry name" value="TRAP_DctQ"/>
</dbReference>
<evidence type="ECO:0000313" key="11">
    <source>
        <dbReference type="EMBL" id="BEQ16923.1"/>
    </source>
</evidence>
<evidence type="ECO:0000256" key="4">
    <source>
        <dbReference type="ARBA" id="ARBA00022519"/>
    </source>
</evidence>
<accession>A0AAU9EIH2</accession>
<evidence type="ECO:0000259" key="10">
    <source>
        <dbReference type="Pfam" id="PF04290"/>
    </source>
</evidence>
<evidence type="ECO:0000256" key="7">
    <source>
        <dbReference type="ARBA" id="ARBA00023136"/>
    </source>
</evidence>
<dbReference type="Pfam" id="PF04290">
    <property type="entry name" value="DctQ"/>
    <property type="match status" value="1"/>
</dbReference>
<evidence type="ECO:0000256" key="6">
    <source>
        <dbReference type="ARBA" id="ARBA00022989"/>
    </source>
</evidence>
<feature type="transmembrane region" description="Helical" evidence="9">
    <location>
        <begin position="59"/>
        <end position="78"/>
    </location>
</feature>
<keyword evidence="3" id="KW-1003">Cell membrane</keyword>
<organism evidence="11 12">
    <name type="scientific">Desulfoferula mesophila</name>
    <dbReference type="NCBI Taxonomy" id="3058419"/>
    <lineage>
        <taxon>Bacteria</taxon>
        <taxon>Pseudomonadati</taxon>
        <taxon>Thermodesulfobacteriota</taxon>
        <taxon>Desulfarculia</taxon>
        <taxon>Desulfarculales</taxon>
        <taxon>Desulfarculaceae</taxon>
        <taxon>Desulfoferula</taxon>
    </lineage>
</organism>
<proteinExistence type="inferred from homology"/>
<keyword evidence="7 9" id="KW-0472">Membrane</keyword>
<dbReference type="InterPro" id="IPR055348">
    <property type="entry name" value="DctQ"/>
</dbReference>
<protein>
    <submittedName>
        <fullName evidence="11">Tripartite transporter small subunit</fullName>
    </submittedName>
</protein>
<dbReference type="RefSeq" id="WP_338603453.1">
    <property type="nucleotide sequence ID" value="NZ_AP028679.1"/>
</dbReference>
<dbReference type="AlphaFoldDB" id="A0AAU9EIH2"/>
<dbReference type="Proteomes" id="UP001366166">
    <property type="component" value="Chromosome"/>
</dbReference>
<evidence type="ECO:0000256" key="3">
    <source>
        <dbReference type="ARBA" id="ARBA00022475"/>
    </source>
</evidence>
<keyword evidence="6 9" id="KW-1133">Transmembrane helix</keyword>
<feature type="transmembrane region" description="Helical" evidence="9">
    <location>
        <begin position="99"/>
        <end position="119"/>
    </location>
</feature>
<keyword evidence="5 9" id="KW-0812">Transmembrane</keyword>
<name>A0AAU9EIH2_9BACT</name>
<keyword evidence="4" id="KW-0997">Cell inner membrane</keyword>
<dbReference type="GO" id="GO:0005886">
    <property type="term" value="C:plasma membrane"/>
    <property type="evidence" value="ECO:0007669"/>
    <property type="project" value="UniProtKB-SubCell"/>
</dbReference>
<evidence type="ECO:0000256" key="2">
    <source>
        <dbReference type="ARBA" id="ARBA00022448"/>
    </source>
</evidence>
<keyword evidence="2" id="KW-0813">Transport</keyword>
<comment type="similarity">
    <text evidence="8">Belongs to the TRAP transporter small permease family.</text>
</comment>
<dbReference type="PANTHER" id="PTHR35011:SF10">
    <property type="entry name" value="TRAP TRANSPORTER SMALL PERMEASE PROTEIN"/>
    <property type="match status" value="1"/>
</dbReference>
<feature type="transmembrane region" description="Helical" evidence="9">
    <location>
        <begin position="139"/>
        <end position="164"/>
    </location>
</feature>
<gene>
    <name evidence="11" type="ORF">FAK_39890</name>
</gene>
<dbReference type="KEGG" id="dmp:FAK_39890"/>
<dbReference type="GO" id="GO:0022857">
    <property type="term" value="F:transmembrane transporter activity"/>
    <property type="evidence" value="ECO:0007669"/>
    <property type="project" value="TreeGrafter"/>
</dbReference>
<feature type="transmembrane region" description="Helical" evidence="9">
    <location>
        <begin position="12"/>
        <end position="39"/>
    </location>
</feature>
<feature type="domain" description="Tripartite ATP-independent periplasmic transporters DctQ component" evidence="10">
    <location>
        <begin position="35"/>
        <end position="167"/>
    </location>
</feature>
<keyword evidence="12" id="KW-1185">Reference proteome</keyword>
<reference evidence="12" key="1">
    <citation type="journal article" date="2023" name="Arch. Microbiol.">
        <title>Desulfoferula mesophilus gen. nov. sp. nov., a mesophilic sulfate-reducing bacterium isolated from a brackish lake sediment.</title>
        <authorList>
            <person name="Watanabe T."/>
            <person name="Yabe T."/>
            <person name="Tsuji J.M."/>
            <person name="Fukui M."/>
        </authorList>
    </citation>
    <scope>NUCLEOTIDE SEQUENCE [LARGE SCALE GENOMIC DNA]</scope>
    <source>
        <strain evidence="12">12FAK</strain>
    </source>
</reference>
<dbReference type="PANTHER" id="PTHR35011">
    <property type="entry name" value="2,3-DIKETO-L-GULONATE TRAP TRANSPORTER SMALL PERMEASE PROTEIN YIAM"/>
    <property type="match status" value="1"/>
</dbReference>
<evidence type="ECO:0000256" key="8">
    <source>
        <dbReference type="ARBA" id="ARBA00038436"/>
    </source>
</evidence>
<evidence type="ECO:0000256" key="5">
    <source>
        <dbReference type="ARBA" id="ARBA00022692"/>
    </source>
</evidence>
<evidence type="ECO:0000256" key="9">
    <source>
        <dbReference type="SAM" id="Phobius"/>
    </source>
</evidence>